<proteinExistence type="predicted"/>
<gene>
    <name evidence="1" type="ORF">BHU25_20775</name>
</gene>
<keyword evidence="2" id="KW-1185">Reference proteome</keyword>
<name>A0A423D555_9PSED</name>
<sequence length="185" mass="21198">MNRRALKAYPPLLSHVIEGKEFRPLLDGPELSRHRSEWRQLMSDLIDCGPRDRAIADCFHTQWHVCHHHIRELVGNDELVIEMLWKWLPPYQGPDLLLYRGENVDRLAEGRIGTAWSPQEKTARMFASGWNAAGKGGVILETLAPAEAIIAGPSAHSKRIQEYEYTIDWRKLGSITRKGFFPPNH</sequence>
<accession>A0A423D555</accession>
<organism evidence="1 2">
    <name type="scientific">Pseudomonas vranovensis</name>
    <dbReference type="NCBI Taxonomy" id="321661"/>
    <lineage>
        <taxon>Bacteria</taxon>
        <taxon>Pseudomonadati</taxon>
        <taxon>Pseudomonadota</taxon>
        <taxon>Gammaproteobacteria</taxon>
        <taxon>Pseudomonadales</taxon>
        <taxon>Pseudomonadaceae</taxon>
        <taxon>Pseudomonas</taxon>
    </lineage>
</organism>
<dbReference type="AlphaFoldDB" id="A0A423D555"/>
<reference evidence="1 2" key="1">
    <citation type="submission" date="2016-10" db="EMBL/GenBank/DDBJ databases">
        <title>Comparative genome analysis of multiple Pseudomonas spp. focuses on biocontrol and plant growth promoting traits.</title>
        <authorList>
            <person name="Tao X.-Y."/>
            <person name="Taylor C.G."/>
        </authorList>
    </citation>
    <scope>NUCLEOTIDE SEQUENCE [LARGE SCALE GENOMIC DNA]</scope>
    <source>
        <strain evidence="1 2">15D11</strain>
    </source>
</reference>
<evidence type="ECO:0000313" key="2">
    <source>
        <dbReference type="Proteomes" id="UP000285286"/>
    </source>
</evidence>
<protein>
    <submittedName>
        <fullName evidence="1">Uncharacterized protein</fullName>
    </submittedName>
</protein>
<dbReference type="EMBL" id="MOAM01000028">
    <property type="protein sequence ID" value="ROL66696.1"/>
    <property type="molecule type" value="Genomic_DNA"/>
</dbReference>
<comment type="caution">
    <text evidence="1">The sequence shown here is derived from an EMBL/GenBank/DDBJ whole genome shotgun (WGS) entry which is preliminary data.</text>
</comment>
<evidence type="ECO:0000313" key="1">
    <source>
        <dbReference type="EMBL" id="ROL66696.1"/>
    </source>
</evidence>
<dbReference type="Proteomes" id="UP000285286">
    <property type="component" value="Unassembled WGS sequence"/>
</dbReference>